<dbReference type="STRING" id="99656.SAMN05421659_10457"/>
<dbReference type="PANTHER" id="PTHR47183">
    <property type="entry name" value="GLUCOSE-1-PHOSPHATE CYTIDYLYLTRANSFERASE-RELATED"/>
    <property type="match status" value="1"/>
</dbReference>
<dbReference type="GO" id="GO:0047343">
    <property type="term" value="F:glucose-1-phosphate cytidylyltransferase activity"/>
    <property type="evidence" value="ECO:0007669"/>
    <property type="project" value="InterPro"/>
</dbReference>
<dbReference type="CDD" id="cd02524">
    <property type="entry name" value="G1P_cytidylyltransferase"/>
    <property type="match status" value="1"/>
</dbReference>
<dbReference type="AlphaFoldDB" id="A0A1I0P0H4"/>
<evidence type="ECO:0000313" key="2">
    <source>
        <dbReference type="EMBL" id="SEW07636.1"/>
    </source>
</evidence>
<dbReference type="PANTHER" id="PTHR47183:SF1">
    <property type="entry name" value="GLUCOSE-1-PHOSPHATE CYTIDYLYLTRANSFERASE"/>
    <property type="match status" value="1"/>
</dbReference>
<organism evidence="2 3">
    <name type="scientific">[Clostridium] fimetarium</name>
    <dbReference type="NCBI Taxonomy" id="99656"/>
    <lineage>
        <taxon>Bacteria</taxon>
        <taxon>Bacillati</taxon>
        <taxon>Bacillota</taxon>
        <taxon>Clostridia</taxon>
        <taxon>Lachnospirales</taxon>
        <taxon>Lachnospiraceae</taxon>
    </lineage>
</organism>
<dbReference type="InterPro" id="IPR029044">
    <property type="entry name" value="Nucleotide-diphossugar_trans"/>
</dbReference>
<dbReference type="InterPro" id="IPR013446">
    <property type="entry name" value="G1P_cyt_trans-like"/>
</dbReference>
<name>A0A1I0P0H4_9FIRM</name>
<proteinExistence type="predicted"/>
<dbReference type="Pfam" id="PF00483">
    <property type="entry name" value="NTP_transferase"/>
    <property type="match status" value="1"/>
</dbReference>
<dbReference type="OrthoDB" id="9801899at2"/>
<protein>
    <submittedName>
        <fullName evidence="2">Glucose-1-phosphate cytidylyltransferase</fullName>
    </submittedName>
</protein>
<gene>
    <name evidence="2" type="ORF">SAMN05421659_10457</name>
</gene>
<dbReference type="SUPFAM" id="SSF53448">
    <property type="entry name" value="Nucleotide-diphospho-sugar transferases"/>
    <property type="match status" value="1"/>
</dbReference>
<sequence>MKVVLLAGGFGTRISEESYLKPKPMIEIGGKPILWHIMKMYSHYGYNEFVVCCGYKQHVIKEWFADYYLHNSDITFDFTDGNKMTIHNNVAEPWKVTLVDTGLNTMTGGRVKAIQEFIGDESFLLTYGDGVSDVRIDELVDFHKAHGKMVTLTTVNVGQKFGVLDINKENRIDSFREKSDNDGAMINAGFMVCNPEIFDYISGSSIVFEKEPLERTAKEGELMAFKHDGFWKCMDTQRDKVQLEEMWESGNAPWKVWNK</sequence>
<dbReference type="GO" id="GO:0009243">
    <property type="term" value="P:O antigen biosynthetic process"/>
    <property type="evidence" value="ECO:0007669"/>
    <property type="project" value="InterPro"/>
</dbReference>
<dbReference type="EMBL" id="FOJI01000004">
    <property type="protein sequence ID" value="SEW07636.1"/>
    <property type="molecule type" value="Genomic_DNA"/>
</dbReference>
<dbReference type="NCBIfam" id="TIGR02623">
    <property type="entry name" value="G1P_cyt_trans"/>
    <property type="match status" value="1"/>
</dbReference>
<evidence type="ECO:0000313" key="3">
    <source>
        <dbReference type="Proteomes" id="UP000199701"/>
    </source>
</evidence>
<keyword evidence="2" id="KW-0808">Transferase</keyword>
<accession>A0A1I0P0H4</accession>
<dbReference type="Gene3D" id="3.90.550.10">
    <property type="entry name" value="Spore Coat Polysaccharide Biosynthesis Protein SpsA, Chain A"/>
    <property type="match status" value="1"/>
</dbReference>
<dbReference type="InterPro" id="IPR046981">
    <property type="entry name" value="G1P_cyt_trans"/>
</dbReference>
<keyword evidence="2" id="KW-0548">Nucleotidyltransferase</keyword>
<dbReference type="InterPro" id="IPR005835">
    <property type="entry name" value="NTP_transferase_dom"/>
</dbReference>
<dbReference type="Proteomes" id="UP000199701">
    <property type="component" value="Unassembled WGS sequence"/>
</dbReference>
<feature type="domain" description="Nucleotidyl transferase" evidence="1">
    <location>
        <begin position="2"/>
        <end position="229"/>
    </location>
</feature>
<reference evidence="2 3" key="1">
    <citation type="submission" date="2016-10" db="EMBL/GenBank/DDBJ databases">
        <authorList>
            <person name="de Groot N.N."/>
        </authorList>
    </citation>
    <scope>NUCLEOTIDE SEQUENCE [LARGE SCALE GENOMIC DNA]</scope>
    <source>
        <strain evidence="2 3">DSM 9179</strain>
    </source>
</reference>
<evidence type="ECO:0000259" key="1">
    <source>
        <dbReference type="Pfam" id="PF00483"/>
    </source>
</evidence>
<dbReference type="RefSeq" id="WP_092451795.1">
    <property type="nucleotide sequence ID" value="NZ_FOJI01000004.1"/>
</dbReference>
<keyword evidence="3" id="KW-1185">Reference proteome</keyword>